<organism evidence="1 2">
    <name type="scientific">Billgrantia montanilacus</name>
    <dbReference type="NCBI Taxonomy" id="2282305"/>
    <lineage>
        <taxon>Bacteria</taxon>
        <taxon>Pseudomonadati</taxon>
        <taxon>Pseudomonadota</taxon>
        <taxon>Gammaproteobacteria</taxon>
        <taxon>Oceanospirillales</taxon>
        <taxon>Halomonadaceae</taxon>
        <taxon>Billgrantia</taxon>
    </lineage>
</organism>
<dbReference type="Proteomes" id="UP000252405">
    <property type="component" value="Unassembled WGS sequence"/>
</dbReference>
<name>A0A368TWU2_9GAMM</name>
<dbReference type="EMBL" id="QPII01000007">
    <property type="protein sequence ID" value="RCV89148.1"/>
    <property type="molecule type" value="Genomic_DNA"/>
</dbReference>
<reference evidence="1 2" key="1">
    <citation type="submission" date="2018-07" db="EMBL/GenBank/DDBJ databases">
        <title>Halomonas montanilacus sp. nov., isolated from Lake Pengyan on Tibetan Plateau.</title>
        <authorList>
            <person name="Lu H."/>
            <person name="Xing P."/>
            <person name="Wu Q."/>
        </authorList>
    </citation>
    <scope>NUCLEOTIDE SEQUENCE [LARGE SCALE GENOMIC DNA]</scope>
    <source>
        <strain evidence="1 2">PYC7W</strain>
    </source>
</reference>
<sequence length="717" mass="77820">MNRITPEALYRLLPAVHRLRDADEGEPLRALVAVLAREGAVVEENIEQLLDNLFIETCADWASPYIGGTIGYRALYEFEGADISNRAEVANTIGYRRRKGTAAVLEALARDVTGWPAHVVEFFQTTATCQHMNQVRPAHHLTPDLRDPLDLEPLGRAFDNISHTVDVRSIQQTRSRRSLGGKHNFANIGLFLWRLIPMPHIHVPATEWDGRRYLFDPLGAPRQLVNLPQPEQSITSISRPEHVPGDISRRTLHADPSLWYGPGRAFEIFVDDQPVPLAHIQACDLSNDGPGWNHSPHDAIPGNNAPVRVDPALGRIAFPLEEPGEVRTRFHAGFPARIGGGQYNRASTLKRHPGQTLIRYPSPDHPNLQSAIDAVAPTGGIVEITTSDVFAESLAIAVEPDVELILRAANNVRPILRPPAAIQITGGAESRIVLNGLVIEGFPIEILPTGDGESPKSMTLRHLTLIPGLAFTAAGDPQSPGATSLAVTTSGLELTIDRAICGPIRMHESTNADIRDSIVDAAALPARNSAEGLAISGPSGEGDPAGALTIVASTIIGRLFARSFPLVSNAILHARTTDGSAPVRALRRQQGCMRFSFVPQASVTPRRYRCQPQLAIDQAVATAEAKAGGSITAAERALIHSRILRRMRPGFEAQSASQPAYAQLRLASPLEIRTGASDEGEMGAFHLLAAPQREANLRIRLEEYLRFGLEAGIFYET</sequence>
<dbReference type="AlphaFoldDB" id="A0A368TWU2"/>
<evidence type="ECO:0000313" key="1">
    <source>
        <dbReference type="EMBL" id="RCV89148.1"/>
    </source>
</evidence>
<proteinExistence type="predicted"/>
<accession>A0A368TWU2</accession>
<dbReference type="OrthoDB" id="626916at2"/>
<evidence type="ECO:0000313" key="2">
    <source>
        <dbReference type="Proteomes" id="UP000252405"/>
    </source>
</evidence>
<gene>
    <name evidence="1" type="ORF">DU505_11365</name>
</gene>
<comment type="caution">
    <text evidence="1">The sequence shown here is derived from an EMBL/GenBank/DDBJ whole genome shotgun (WGS) entry which is preliminary data.</text>
</comment>
<dbReference type="RefSeq" id="WP_114479102.1">
    <property type="nucleotide sequence ID" value="NZ_QPII01000007.1"/>
</dbReference>
<keyword evidence="2" id="KW-1185">Reference proteome</keyword>
<protein>
    <submittedName>
        <fullName evidence="1">Uncharacterized protein</fullName>
    </submittedName>
</protein>